<dbReference type="PANTHER" id="PTHR10039:SF14">
    <property type="entry name" value="NACHT DOMAIN-CONTAINING PROTEIN"/>
    <property type="match status" value="1"/>
</dbReference>
<dbReference type="Pfam" id="PF13637">
    <property type="entry name" value="Ank_4"/>
    <property type="match status" value="1"/>
</dbReference>
<keyword evidence="1" id="KW-0677">Repeat</keyword>
<sequence length="1483" mass="165146">MATVTHADPASSMALVSSLFADASMDFKSKVPDHLVPTFDEIRTLQDLECAIRDIEASQGGRKSLRYLSKIKPYLNALDEYSKVIEVFVNAKPEIMAFVWGPIKLCLLIASKHEKAFGSLLSAYVKIKDALPHFSAVEQLFENNLQMRHVLVNLYKDILAFHLRVLTFFSRPAFRVTCRAFDDMFGDIVTNLERSKELFYSSASIAHYQAAQEARQQIEVIFKTQQETVRIEKRTYVHGWLSPPEHRERHEQLCELRSEYPQTAQWIFEEPCWKNWLNNEEQSGRILWVSGIPGAGKTVIFSAMVESLILRSKSNSSCAVAYVYCKYNDRQRNSFAELARSLIHQLAGMNEICGDYLYDTATNSMESKARGKQVLTTITQDVLQCYEEVFIGIDGLDECEKDQRRPVLDFLKELFKLSLRGCSLRLFLTSQGERDIEKFMALARYHVKIGPLHLSRDILCYVERRSAELTRFNLTSQQIRDLNREVSARCADFDDEYTGKGLPSGIDEAYGRILSQVRKRENESGRARAKPVLEILSCAKRKLYVHELQGMLSMDTTNRQIDFSRGRYTQHFKEICGPLVELNLDGSVDFAHQTVKDYLDQYHSEYVNLGSAAFHSAGILTSYLSLDCFASTHQDEQLIEAAEKGCFSFYKYAVFYWLLHIQCLGETGLIEARINMSLCRDVQATYRNLISFSEVAYDDQDDMQLDGGANFTLLLVQTDSLYEGLLQSDGEGSPIVRQISRIQRAIEAVISTETDRDKKGFLKDAYGPRPYHCPTLSCLRFHDGFSTPEERDNHHRTHERSFLCPFQDCSFHSVGFPTKRTLDAHVDAFHVASIVPQFSNMKTCSIWVSLQNIVKTDDETLVGDMCIEAAKHPEKPPGLVAHAIEKGHFNSARALLHHFHGPDDLVSGKDGQGRLIHALARAGELGMLRQIRTRCPSLQWAQREYVDACIAAMDKGHKDMVLFLLDQACLQDSYLGRVHSARLIGRAARAGYGDQLSIVLDKVGHLCSPKYFAACCLQIAGEDNAAALKPVLTTFLNAYGPQAKKSKRFKHLYELPIGDAVTRLIEETVRYSQGKEGGSFKSAFQRAALRGDVDQLTRMLDLGIDINCSSGQYGTALQAASKKGHVHVVRLLIDRGAQVGILGGKYGHAVAAATAKGQLETLEILLAAGADVSQEAQANPGKGRRSTGLPLVSRPKAAPPLHFAASEMQEGTLRALIEAGADVRAVDSNGDTALHMCVLGPFHIVSPWIFRSGLPSWTDPSVARRIRRSSCIIAKLLLERGALATAQNEAGNSPLHLLLATYDSINKSYGSHPCTVQMAKMLFEAGASFDQLNNDSKSARDVAIQTGGQDLEDLKREIPSAWEGHNRSDLDCEMRGHFEPRKDLSQFASPALGLGPSASQSPGGPFETKPSYAPLEAEQRPTTPADDTSILSPLVTDYQYTPGDGTYGAADGVNAPGVYEEDLSSNGLHDPDSELLTNPWRDA</sequence>
<feature type="repeat" description="ANK" evidence="2">
    <location>
        <begin position="1112"/>
        <end position="1144"/>
    </location>
</feature>
<gene>
    <name evidence="5" type="ORF">AYO20_01985</name>
</gene>
<organism evidence="5 6">
    <name type="scientific">Fonsecaea nubica</name>
    <dbReference type="NCBI Taxonomy" id="856822"/>
    <lineage>
        <taxon>Eukaryota</taxon>
        <taxon>Fungi</taxon>
        <taxon>Dikarya</taxon>
        <taxon>Ascomycota</taxon>
        <taxon>Pezizomycotina</taxon>
        <taxon>Eurotiomycetes</taxon>
        <taxon>Chaetothyriomycetidae</taxon>
        <taxon>Chaetothyriales</taxon>
        <taxon>Herpotrichiellaceae</taxon>
        <taxon>Fonsecaea</taxon>
    </lineage>
</organism>
<feature type="domain" description="NACHT" evidence="4">
    <location>
        <begin position="285"/>
        <end position="431"/>
    </location>
</feature>
<dbReference type="EMBL" id="LVCJ01000008">
    <property type="protein sequence ID" value="OAL38779.1"/>
    <property type="molecule type" value="Genomic_DNA"/>
</dbReference>
<dbReference type="PANTHER" id="PTHR10039">
    <property type="entry name" value="AMELOGENIN"/>
    <property type="match status" value="1"/>
</dbReference>
<proteinExistence type="predicted"/>
<dbReference type="InterPro" id="IPR056125">
    <property type="entry name" value="DUF7708"/>
</dbReference>
<evidence type="ECO:0000313" key="5">
    <source>
        <dbReference type="EMBL" id="OAL38779.1"/>
    </source>
</evidence>
<feature type="region of interest" description="Disordered" evidence="3">
    <location>
        <begin position="1387"/>
        <end position="1483"/>
    </location>
</feature>
<dbReference type="OrthoDB" id="21416at2759"/>
<evidence type="ECO:0000256" key="1">
    <source>
        <dbReference type="ARBA" id="ARBA00022737"/>
    </source>
</evidence>
<dbReference type="Pfam" id="PF24809">
    <property type="entry name" value="DUF7708"/>
    <property type="match status" value="1"/>
</dbReference>
<dbReference type="InterPro" id="IPR007111">
    <property type="entry name" value="NACHT_NTPase"/>
</dbReference>
<keyword evidence="6" id="KW-1185">Reference proteome</keyword>
<feature type="repeat" description="ANK" evidence="2">
    <location>
        <begin position="1196"/>
        <end position="1228"/>
    </location>
</feature>
<accession>A0A178D9E8</accession>
<dbReference type="Pfam" id="PF12796">
    <property type="entry name" value="Ank_2"/>
    <property type="match status" value="1"/>
</dbReference>
<dbReference type="Proteomes" id="UP000185904">
    <property type="component" value="Unassembled WGS sequence"/>
</dbReference>
<dbReference type="PROSITE" id="PS50088">
    <property type="entry name" value="ANK_REPEAT"/>
    <property type="match status" value="2"/>
</dbReference>
<dbReference type="GeneID" id="34585409"/>
<evidence type="ECO:0000313" key="6">
    <source>
        <dbReference type="Proteomes" id="UP000185904"/>
    </source>
</evidence>
<dbReference type="SMART" id="SM00248">
    <property type="entry name" value="ANK"/>
    <property type="match status" value="7"/>
</dbReference>
<dbReference type="PROSITE" id="PS50837">
    <property type="entry name" value="NACHT"/>
    <property type="match status" value="1"/>
</dbReference>
<dbReference type="SUPFAM" id="SSF52540">
    <property type="entry name" value="P-loop containing nucleoside triphosphate hydrolases"/>
    <property type="match status" value="1"/>
</dbReference>
<dbReference type="SUPFAM" id="SSF48403">
    <property type="entry name" value="Ankyrin repeat"/>
    <property type="match status" value="1"/>
</dbReference>
<protein>
    <recommendedName>
        <fullName evidence="4">NACHT domain-containing protein</fullName>
    </recommendedName>
</protein>
<dbReference type="InterPro" id="IPR002110">
    <property type="entry name" value="Ankyrin_rpt"/>
</dbReference>
<keyword evidence="2" id="KW-0040">ANK repeat</keyword>
<comment type="caution">
    <text evidence="5">The sequence shown here is derived from an EMBL/GenBank/DDBJ whole genome shotgun (WGS) entry which is preliminary data.</text>
</comment>
<dbReference type="RefSeq" id="XP_022503791.1">
    <property type="nucleotide sequence ID" value="XM_022640291.1"/>
</dbReference>
<dbReference type="InterPro" id="IPR027417">
    <property type="entry name" value="P-loop_NTPase"/>
</dbReference>
<feature type="compositionally biased region" description="Polar residues" evidence="3">
    <location>
        <begin position="1420"/>
        <end position="1431"/>
    </location>
</feature>
<dbReference type="Gene3D" id="1.25.40.20">
    <property type="entry name" value="Ankyrin repeat-containing domain"/>
    <property type="match status" value="3"/>
</dbReference>
<dbReference type="Pfam" id="PF22939">
    <property type="entry name" value="WHD_GPIID"/>
    <property type="match status" value="1"/>
</dbReference>
<evidence type="ECO:0000256" key="2">
    <source>
        <dbReference type="PROSITE-ProRule" id="PRU00023"/>
    </source>
</evidence>
<dbReference type="InterPro" id="IPR036770">
    <property type="entry name" value="Ankyrin_rpt-contain_sf"/>
</dbReference>
<evidence type="ECO:0000256" key="3">
    <source>
        <dbReference type="SAM" id="MobiDB-lite"/>
    </source>
</evidence>
<name>A0A178D9E8_9EURO</name>
<dbReference type="PROSITE" id="PS50297">
    <property type="entry name" value="ANK_REP_REGION"/>
    <property type="match status" value="2"/>
</dbReference>
<dbReference type="InterPro" id="IPR056884">
    <property type="entry name" value="NPHP3-like_N"/>
</dbReference>
<dbReference type="InterPro" id="IPR054471">
    <property type="entry name" value="GPIID_WHD"/>
</dbReference>
<reference evidence="5 6" key="1">
    <citation type="submission" date="2016-03" db="EMBL/GenBank/DDBJ databases">
        <title>The draft genome sequence of Fonsecaea nubica causative agent of cutaneous subcutaneous infection in human host.</title>
        <authorList>
            <person name="Costa F."/>
            <person name="Sybren D.H."/>
            <person name="Raittz R.T."/>
            <person name="Weiss V.A."/>
            <person name="Leao A.C."/>
            <person name="Gomes R."/>
            <person name="De Souza E.M."/>
            <person name="Pedrosa F.O."/>
            <person name="Steffens M.B."/>
            <person name="Bombassaro A."/>
            <person name="Tadra-Sfeir M.Z."/>
            <person name="Moreno L.F."/>
            <person name="Najafzadeh M.J."/>
            <person name="Felipe M.S."/>
            <person name="Teixeira M."/>
            <person name="Sun J."/>
            <person name="Xi L."/>
            <person name="Castro M.A."/>
            <person name="Vicente V.A."/>
        </authorList>
    </citation>
    <scope>NUCLEOTIDE SEQUENCE [LARGE SCALE GENOMIC DNA]</scope>
    <source>
        <strain evidence="5 6">CBS 269.64</strain>
    </source>
</reference>
<dbReference type="Gene3D" id="3.40.50.300">
    <property type="entry name" value="P-loop containing nucleotide triphosphate hydrolases"/>
    <property type="match status" value="1"/>
</dbReference>
<dbReference type="Pfam" id="PF24883">
    <property type="entry name" value="NPHP3_N"/>
    <property type="match status" value="1"/>
</dbReference>
<evidence type="ECO:0000259" key="4">
    <source>
        <dbReference type="PROSITE" id="PS50837"/>
    </source>
</evidence>